<keyword evidence="3" id="KW-1185">Reference proteome</keyword>
<dbReference type="RefSeq" id="WP_134366678.1">
    <property type="nucleotide sequence ID" value="NZ_SOFY01000013.1"/>
</dbReference>
<reference evidence="2 3" key="1">
    <citation type="submission" date="2019-03" db="EMBL/GenBank/DDBJ databases">
        <title>Genomics of glacier-inhabiting Cryobacterium strains.</title>
        <authorList>
            <person name="Liu Q."/>
            <person name="Xin Y.-H."/>
        </authorList>
    </citation>
    <scope>NUCLEOTIDE SEQUENCE [LARGE SCALE GENOMIC DNA]</scope>
    <source>
        <strain evidence="3">TMT1-22</strain>
    </source>
</reference>
<evidence type="ECO:0000313" key="3">
    <source>
        <dbReference type="Proteomes" id="UP000297403"/>
    </source>
</evidence>
<evidence type="ECO:0000313" key="2">
    <source>
        <dbReference type="EMBL" id="TFC51643.1"/>
    </source>
</evidence>
<accession>A0AAQ2C866</accession>
<gene>
    <name evidence="2" type="ORF">E3O49_03105</name>
</gene>
<dbReference type="Proteomes" id="UP000297403">
    <property type="component" value="Unassembled WGS sequence"/>
</dbReference>
<protein>
    <recommendedName>
        <fullName evidence="1">PH domain-containing protein</fullName>
    </recommendedName>
</protein>
<comment type="caution">
    <text evidence="2">The sequence shown here is derived from an EMBL/GenBank/DDBJ whole genome shotgun (WGS) entry which is preliminary data.</text>
</comment>
<organism evidence="2 3">
    <name type="scientific">Cryobacterium shii</name>
    <dbReference type="NCBI Taxonomy" id="1259235"/>
    <lineage>
        <taxon>Bacteria</taxon>
        <taxon>Bacillati</taxon>
        <taxon>Actinomycetota</taxon>
        <taxon>Actinomycetes</taxon>
        <taxon>Micrococcales</taxon>
        <taxon>Microbacteriaceae</taxon>
        <taxon>Cryobacterium</taxon>
    </lineage>
</organism>
<dbReference type="Pfam" id="PF25362">
    <property type="entry name" value="bPH_11"/>
    <property type="match status" value="1"/>
</dbReference>
<evidence type="ECO:0000259" key="1">
    <source>
        <dbReference type="Pfam" id="PF25362"/>
    </source>
</evidence>
<feature type="domain" description="PH" evidence="1">
    <location>
        <begin position="40"/>
        <end position="165"/>
    </location>
</feature>
<sequence>MARTIATVITVAVLLGVLALMYRSWRGRGRRDAALPAGYPLPVDAGAELASVAVFYVATTLRGRPLERLNISGLGFRARARLAVTEAGVMLVLAGEETVFIPGAAIQVLEDATYAIDRVVEPDGLLLLGWRLAGPTTGASRVDEPQTVDSYFRVLDPSDRVKLNDAIRTIAADALRPATHDESEA</sequence>
<dbReference type="AlphaFoldDB" id="A0AAQ2C866"/>
<dbReference type="EMBL" id="SOFY01000013">
    <property type="protein sequence ID" value="TFC51643.1"/>
    <property type="molecule type" value="Genomic_DNA"/>
</dbReference>
<proteinExistence type="predicted"/>
<name>A0AAQ2C866_9MICO</name>
<dbReference type="InterPro" id="IPR057446">
    <property type="entry name" value="PH_bac"/>
</dbReference>